<dbReference type="SUPFAM" id="SSF56112">
    <property type="entry name" value="Protein kinase-like (PK-like)"/>
    <property type="match status" value="1"/>
</dbReference>
<protein>
    <recommendedName>
        <fullName evidence="1">Protein kinase domain-containing protein</fullName>
    </recommendedName>
</protein>
<dbReference type="PROSITE" id="PS50011">
    <property type="entry name" value="PROTEIN_KINASE_DOM"/>
    <property type="match status" value="1"/>
</dbReference>
<organism evidence="2">
    <name type="scientific">Psilocybe cubensis</name>
    <name type="common">Psychedelic mushroom</name>
    <name type="synonym">Stropharia cubensis</name>
    <dbReference type="NCBI Taxonomy" id="181762"/>
    <lineage>
        <taxon>Eukaryota</taxon>
        <taxon>Fungi</taxon>
        <taxon>Dikarya</taxon>
        <taxon>Basidiomycota</taxon>
        <taxon>Agaricomycotina</taxon>
        <taxon>Agaricomycetes</taxon>
        <taxon>Agaricomycetidae</taxon>
        <taxon>Agaricales</taxon>
        <taxon>Agaricineae</taxon>
        <taxon>Strophariaceae</taxon>
        <taxon>Psilocybe</taxon>
    </lineage>
</organism>
<dbReference type="GO" id="GO:0005524">
    <property type="term" value="F:ATP binding"/>
    <property type="evidence" value="ECO:0007669"/>
    <property type="project" value="InterPro"/>
</dbReference>
<dbReference type="GO" id="GO:0005634">
    <property type="term" value="C:nucleus"/>
    <property type="evidence" value="ECO:0007669"/>
    <property type="project" value="TreeGrafter"/>
</dbReference>
<evidence type="ECO:0000313" key="2">
    <source>
        <dbReference type="EMBL" id="KAG5162779.1"/>
    </source>
</evidence>
<feature type="domain" description="Protein kinase" evidence="1">
    <location>
        <begin position="53"/>
        <end position="328"/>
    </location>
</feature>
<gene>
    <name evidence="2" type="ORF">JR316_012163</name>
</gene>
<accession>A0A8H7XNP5</accession>
<reference evidence="2" key="1">
    <citation type="submission" date="2021-02" db="EMBL/GenBank/DDBJ databases">
        <title>Psilocybe cubensis genome.</title>
        <authorList>
            <person name="Mckernan K.J."/>
            <person name="Crawford S."/>
            <person name="Trippe A."/>
            <person name="Kane L.T."/>
            <person name="Mclaughlin S."/>
        </authorList>
    </citation>
    <scope>NUCLEOTIDE SEQUENCE [LARGE SCALE GENOMIC DNA]</scope>
    <source>
        <strain evidence="2">MGC-MH-2018</strain>
    </source>
</reference>
<dbReference type="InterPro" id="IPR000719">
    <property type="entry name" value="Prot_kinase_dom"/>
</dbReference>
<dbReference type="PANTHER" id="PTHR44167">
    <property type="entry name" value="OVARIAN-SPECIFIC SERINE/THREONINE-PROTEIN KINASE LOK-RELATED"/>
    <property type="match status" value="1"/>
</dbReference>
<dbReference type="Pfam" id="PF00069">
    <property type="entry name" value="Pkinase"/>
    <property type="match status" value="1"/>
</dbReference>
<dbReference type="EMBL" id="JAFIQS010000017">
    <property type="protein sequence ID" value="KAG5162779.1"/>
    <property type="molecule type" value="Genomic_DNA"/>
</dbReference>
<dbReference type="Gene3D" id="1.10.510.10">
    <property type="entry name" value="Transferase(Phosphotransferase) domain 1"/>
    <property type="match status" value="1"/>
</dbReference>
<dbReference type="GO" id="GO:0005737">
    <property type="term" value="C:cytoplasm"/>
    <property type="evidence" value="ECO:0007669"/>
    <property type="project" value="TreeGrafter"/>
</dbReference>
<dbReference type="AlphaFoldDB" id="A0A8H7XNP5"/>
<dbReference type="InterPro" id="IPR011009">
    <property type="entry name" value="Kinase-like_dom_sf"/>
</dbReference>
<dbReference type="PANTHER" id="PTHR44167:SF24">
    <property type="entry name" value="SERINE_THREONINE-PROTEIN KINASE CHK2"/>
    <property type="match status" value="1"/>
</dbReference>
<dbReference type="SMART" id="SM00220">
    <property type="entry name" value="S_TKc"/>
    <property type="match status" value="1"/>
</dbReference>
<dbReference type="GO" id="GO:0044773">
    <property type="term" value="P:mitotic DNA damage checkpoint signaling"/>
    <property type="evidence" value="ECO:0007669"/>
    <property type="project" value="TreeGrafter"/>
</dbReference>
<comment type="caution">
    <text evidence="2">The sequence shown here is derived from an EMBL/GenBank/DDBJ whole genome shotgun (WGS) entry which is preliminary data.</text>
</comment>
<name>A0A8H7XNP5_PSICU</name>
<dbReference type="OrthoDB" id="5987198at2759"/>
<evidence type="ECO:0000259" key="1">
    <source>
        <dbReference type="PROSITE" id="PS50011"/>
    </source>
</evidence>
<dbReference type="GO" id="GO:0004674">
    <property type="term" value="F:protein serine/threonine kinase activity"/>
    <property type="evidence" value="ECO:0007669"/>
    <property type="project" value="TreeGrafter"/>
</dbReference>
<proteinExistence type="predicted"/>
<sequence>MSASVIPTALEPREVFWRDNQPWLLSCGYQLRPRFQPDWIPSWITNPNSKKSLLDTEDYIRRAHTPVMDAIRLTDKKGVMMKKVKKQDNKWDTELAIAQYVSSPELLSHPDNHCVPIYEVLDIPSDNDHVIIVMPLLYPFHLTRFDTIGECLDFFHQIFKGLQFLHHHHIAHRDCTENNVMMDPTEMYPEGFHPVEYQSNRDLTGRAYQKYTRTERPPKYYWIDFGLSVRFDKSDKFPQAITLRGGDKSAPEFRDLANVYTKRDPFPTDIYYLGNLIRMFFTEGHPLIIYGFKPGLHFMKPLVAAMVQENMSKRPTIDQCVTHLEEIIRSQSACTLRSQVWHSNDDVFEYLIRFFPHWARRLKFMITRTPPVPSWNRRPRSTRKET</sequence>